<dbReference type="STRING" id="502025.Hoch_1084"/>
<accession>D0LRX5</accession>
<dbReference type="Proteomes" id="UP000001880">
    <property type="component" value="Chromosome"/>
</dbReference>
<reference evidence="2 3" key="1">
    <citation type="journal article" date="2010" name="Stand. Genomic Sci.">
        <title>Complete genome sequence of Haliangium ochraceum type strain (SMP-2).</title>
        <authorList>
            <consortium name="US DOE Joint Genome Institute (JGI-PGF)"/>
            <person name="Ivanova N."/>
            <person name="Daum C."/>
            <person name="Lang E."/>
            <person name="Abt B."/>
            <person name="Kopitz M."/>
            <person name="Saunders E."/>
            <person name="Lapidus A."/>
            <person name="Lucas S."/>
            <person name="Glavina Del Rio T."/>
            <person name="Nolan M."/>
            <person name="Tice H."/>
            <person name="Copeland A."/>
            <person name="Cheng J.F."/>
            <person name="Chen F."/>
            <person name="Bruce D."/>
            <person name="Goodwin L."/>
            <person name="Pitluck S."/>
            <person name="Mavromatis K."/>
            <person name="Pati A."/>
            <person name="Mikhailova N."/>
            <person name="Chen A."/>
            <person name="Palaniappan K."/>
            <person name="Land M."/>
            <person name="Hauser L."/>
            <person name="Chang Y.J."/>
            <person name="Jeffries C.D."/>
            <person name="Detter J.C."/>
            <person name="Brettin T."/>
            <person name="Rohde M."/>
            <person name="Goker M."/>
            <person name="Bristow J."/>
            <person name="Markowitz V."/>
            <person name="Eisen J.A."/>
            <person name="Hugenholtz P."/>
            <person name="Kyrpides N.C."/>
            <person name="Klenk H.P."/>
        </authorList>
    </citation>
    <scope>NUCLEOTIDE SEQUENCE [LARGE SCALE GENOMIC DNA]</scope>
    <source>
        <strain evidence="3">DSM 14365 / CIP 107738 / JCM 11303 / AJ 13395 / SMP-2</strain>
    </source>
</reference>
<name>D0LRX5_HALO1</name>
<dbReference type="EMBL" id="CP001804">
    <property type="protein sequence ID" value="ACY13672.1"/>
    <property type="molecule type" value="Genomic_DNA"/>
</dbReference>
<dbReference type="PANTHER" id="PTHR40279:SF3">
    <property type="entry name" value="4-AMINOBENZOATE SYNTHASE"/>
    <property type="match status" value="1"/>
</dbReference>
<dbReference type="KEGG" id="hoh:Hoch_1084"/>
<dbReference type="Gene3D" id="1.20.910.10">
    <property type="entry name" value="Heme oxygenase-like"/>
    <property type="match status" value="1"/>
</dbReference>
<dbReference type="SUPFAM" id="SSF48613">
    <property type="entry name" value="Heme oxygenase-like"/>
    <property type="match status" value="1"/>
</dbReference>
<evidence type="ECO:0000313" key="3">
    <source>
        <dbReference type="Proteomes" id="UP000001880"/>
    </source>
</evidence>
<dbReference type="AlphaFoldDB" id="D0LRX5"/>
<evidence type="ECO:0000256" key="1">
    <source>
        <dbReference type="ARBA" id="ARBA00023002"/>
    </source>
</evidence>
<dbReference type="HOGENOM" id="CLU_1105866_0_0_7"/>
<proteinExistence type="predicted"/>
<evidence type="ECO:0008006" key="4">
    <source>
        <dbReference type="Google" id="ProtNLM"/>
    </source>
</evidence>
<dbReference type="InterPro" id="IPR016084">
    <property type="entry name" value="Haem_Oase-like_multi-hlx"/>
</dbReference>
<keyword evidence="3" id="KW-1185">Reference proteome</keyword>
<dbReference type="GO" id="GO:0016491">
    <property type="term" value="F:oxidoreductase activity"/>
    <property type="evidence" value="ECO:0007669"/>
    <property type="project" value="UniProtKB-KW"/>
</dbReference>
<dbReference type="RefSeq" id="WP_012826286.1">
    <property type="nucleotide sequence ID" value="NC_013440.1"/>
</dbReference>
<organism evidence="2 3">
    <name type="scientific">Haliangium ochraceum (strain DSM 14365 / JCM 11303 / SMP-2)</name>
    <dbReference type="NCBI Taxonomy" id="502025"/>
    <lineage>
        <taxon>Bacteria</taxon>
        <taxon>Pseudomonadati</taxon>
        <taxon>Myxococcota</taxon>
        <taxon>Polyangia</taxon>
        <taxon>Haliangiales</taxon>
        <taxon>Kofleriaceae</taxon>
        <taxon>Haliangium</taxon>
    </lineage>
</organism>
<evidence type="ECO:0000313" key="2">
    <source>
        <dbReference type="EMBL" id="ACY13672.1"/>
    </source>
</evidence>
<dbReference type="PANTHER" id="PTHR40279">
    <property type="entry name" value="PQQC-LIKE PROTEIN"/>
    <property type="match status" value="1"/>
</dbReference>
<dbReference type="SMART" id="SM01236">
    <property type="entry name" value="Haem_oxygenase_2"/>
    <property type="match status" value="1"/>
</dbReference>
<dbReference type="InterPro" id="IPR039068">
    <property type="entry name" value="PqqC-like"/>
</dbReference>
<dbReference type="Pfam" id="PF14518">
    <property type="entry name" value="Haem_oxygenas_2"/>
    <property type="match status" value="1"/>
</dbReference>
<gene>
    <name evidence="2" type="ordered locus">Hoch_1084</name>
</gene>
<protein>
    <recommendedName>
        <fullName evidence="4">TENA/THI-4 domain protein</fullName>
    </recommendedName>
</protein>
<keyword evidence="1" id="KW-0560">Oxidoreductase</keyword>
<dbReference type="OrthoDB" id="8617600at2"/>
<dbReference type="eggNOG" id="COG5424">
    <property type="taxonomic scope" value="Bacteria"/>
</dbReference>
<sequence>MYEQPEFLASLDELIQVRRKMTSPLYQRVLAGDASLRLLQELVVHRYPIKAFWTRNILGIASRIEDYEIRRELVENIYEEETGALTDSKRHLETFVDFGMTLGLTREAIVDADTILPETEAVIRHNVGACNAPDVHFTVGVASVLLLMEGQPPIVSADGRSMAQVMRETYALPAEGWLYFHHHASSTDEDHVSEIEADHAATARTLLDRYCNTPALRDGARQALARAIDLRHQHFDAILARAPKGKPYRYGQANPV</sequence>